<dbReference type="Proteomes" id="UP000712600">
    <property type="component" value="Unassembled WGS sequence"/>
</dbReference>
<proteinExistence type="predicted"/>
<reference evidence="2" key="1">
    <citation type="submission" date="2019-12" db="EMBL/GenBank/DDBJ databases">
        <title>Genome sequencing and annotation of Brassica cretica.</title>
        <authorList>
            <person name="Studholme D.J."/>
            <person name="Sarris P."/>
        </authorList>
    </citation>
    <scope>NUCLEOTIDE SEQUENCE</scope>
    <source>
        <strain evidence="2">PFS-109/04</strain>
        <tissue evidence="2">Leaf</tissue>
    </source>
</reference>
<accession>A0A8S9NH46</accession>
<keyword evidence="1" id="KW-1133">Transmembrane helix</keyword>
<protein>
    <submittedName>
        <fullName evidence="2">Uncharacterized protein</fullName>
    </submittedName>
</protein>
<dbReference type="EMBL" id="QGKX02001621">
    <property type="protein sequence ID" value="KAF3500323.1"/>
    <property type="molecule type" value="Genomic_DNA"/>
</dbReference>
<dbReference type="AlphaFoldDB" id="A0A8S9NH46"/>
<comment type="caution">
    <text evidence="2">The sequence shown here is derived from an EMBL/GenBank/DDBJ whole genome shotgun (WGS) entry which is preliminary data.</text>
</comment>
<organism evidence="2 3">
    <name type="scientific">Brassica cretica</name>
    <name type="common">Mustard</name>
    <dbReference type="NCBI Taxonomy" id="69181"/>
    <lineage>
        <taxon>Eukaryota</taxon>
        <taxon>Viridiplantae</taxon>
        <taxon>Streptophyta</taxon>
        <taxon>Embryophyta</taxon>
        <taxon>Tracheophyta</taxon>
        <taxon>Spermatophyta</taxon>
        <taxon>Magnoliopsida</taxon>
        <taxon>eudicotyledons</taxon>
        <taxon>Gunneridae</taxon>
        <taxon>Pentapetalae</taxon>
        <taxon>rosids</taxon>
        <taxon>malvids</taxon>
        <taxon>Brassicales</taxon>
        <taxon>Brassicaceae</taxon>
        <taxon>Brassiceae</taxon>
        <taxon>Brassica</taxon>
    </lineage>
</organism>
<sequence>MTQELVTQVHRTWGRSEISNPLLSSDLELGSQPGWNAYLEVWGEIQGLYCKVWKFWVHCDVNKNPGTKALAIGTVAAGVFLPALLRTAIFSFVFPDNVLIKRFATMR</sequence>
<evidence type="ECO:0000313" key="2">
    <source>
        <dbReference type="EMBL" id="KAF3500323.1"/>
    </source>
</evidence>
<evidence type="ECO:0000256" key="1">
    <source>
        <dbReference type="SAM" id="Phobius"/>
    </source>
</evidence>
<keyword evidence="1" id="KW-0812">Transmembrane</keyword>
<gene>
    <name evidence="2" type="ORF">F2Q69_00042650</name>
</gene>
<evidence type="ECO:0000313" key="3">
    <source>
        <dbReference type="Proteomes" id="UP000712600"/>
    </source>
</evidence>
<feature type="transmembrane region" description="Helical" evidence="1">
    <location>
        <begin position="70"/>
        <end position="94"/>
    </location>
</feature>
<keyword evidence="1" id="KW-0472">Membrane</keyword>
<name>A0A8S9NH46_BRACR</name>